<dbReference type="Proteomes" id="UP001189429">
    <property type="component" value="Unassembled WGS sequence"/>
</dbReference>
<feature type="region of interest" description="Disordered" evidence="1">
    <location>
        <begin position="48"/>
        <end position="117"/>
    </location>
</feature>
<comment type="caution">
    <text evidence="2">The sequence shown here is derived from an EMBL/GenBank/DDBJ whole genome shotgun (WGS) entry which is preliminary data.</text>
</comment>
<evidence type="ECO:0000313" key="3">
    <source>
        <dbReference type="Proteomes" id="UP001189429"/>
    </source>
</evidence>
<accession>A0ABN9X2H2</accession>
<reference evidence="2" key="1">
    <citation type="submission" date="2023-10" db="EMBL/GenBank/DDBJ databases">
        <authorList>
            <person name="Chen Y."/>
            <person name="Shah S."/>
            <person name="Dougan E. K."/>
            <person name="Thang M."/>
            <person name="Chan C."/>
        </authorList>
    </citation>
    <scope>NUCLEOTIDE SEQUENCE [LARGE SCALE GENOMIC DNA]</scope>
</reference>
<dbReference type="EMBL" id="CAUYUJ010019749">
    <property type="protein sequence ID" value="CAK0893433.1"/>
    <property type="molecule type" value="Genomic_DNA"/>
</dbReference>
<feature type="compositionally biased region" description="Acidic residues" evidence="1">
    <location>
        <begin position="104"/>
        <end position="117"/>
    </location>
</feature>
<keyword evidence="3" id="KW-1185">Reference proteome</keyword>
<name>A0ABN9X2H2_9DINO</name>
<evidence type="ECO:0000256" key="1">
    <source>
        <dbReference type="SAM" id="MobiDB-lite"/>
    </source>
</evidence>
<feature type="compositionally biased region" description="Gly residues" evidence="1">
    <location>
        <begin position="49"/>
        <end position="58"/>
    </location>
</feature>
<proteinExistence type="predicted"/>
<organism evidence="2 3">
    <name type="scientific">Prorocentrum cordatum</name>
    <dbReference type="NCBI Taxonomy" id="2364126"/>
    <lineage>
        <taxon>Eukaryota</taxon>
        <taxon>Sar</taxon>
        <taxon>Alveolata</taxon>
        <taxon>Dinophyceae</taxon>
        <taxon>Prorocentrales</taxon>
        <taxon>Prorocentraceae</taxon>
        <taxon>Prorocentrum</taxon>
    </lineage>
</organism>
<evidence type="ECO:0000313" key="2">
    <source>
        <dbReference type="EMBL" id="CAK0893433.1"/>
    </source>
</evidence>
<feature type="region of interest" description="Disordered" evidence="1">
    <location>
        <begin position="1"/>
        <end position="35"/>
    </location>
</feature>
<sequence>MSPEDRAASQIRRRRIGDFAPSNRSCVGDVGAGNARSTPMLFCVMIGPQLGGLDGSGRGHFRQNTHASERPAPAKEPAGNPGSPRPAQAGRPTRRGKRRNKKEEEEEEEEEGEEEGD</sequence>
<gene>
    <name evidence="2" type="ORF">PCOR1329_LOCUS72767</name>
</gene>
<protein>
    <submittedName>
        <fullName evidence="2">Uncharacterized protein</fullName>
    </submittedName>
</protein>